<keyword evidence="5" id="KW-0670">Pyruvate</keyword>
<feature type="region of interest" description="Disordered" evidence="3">
    <location>
        <begin position="272"/>
        <end position="299"/>
    </location>
</feature>
<gene>
    <name evidence="5" type="ORF">SAMN03097708_01577</name>
</gene>
<evidence type="ECO:0000313" key="5">
    <source>
        <dbReference type="EMBL" id="SCZ58014.1"/>
    </source>
</evidence>
<dbReference type="AlphaFoldDB" id="A0A1G5Q822"/>
<reference evidence="5 6" key="1">
    <citation type="submission" date="2016-10" db="EMBL/GenBank/DDBJ databases">
        <authorList>
            <person name="de Groot N.N."/>
        </authorList>
    </citation>
    <scope>NUCLEOTIDE SEQUENCE [LARGE SCALE GENOMIC DNA]</scope>
    <source>
        <strain evidence="5 6">HLD2</strain>
    </source>
</reference>
<dbReference type="PANTHER" id="PTHR11364">
    <property type="entry name" value="THIOSULFATE SULFERTANSFERASE"/>
    <property type="match status" value="1"/>
</dbReference>
<keyword evidence="6" id="KW-1185">Reference proteome</keyword>
<dbReference type="RefSeq" id="WP_245688269.1">
    <property type="nucleotide sequence ID" value="NZ_FMWD01000004.1"/>
</dbReference>
<dbReference type="PANTHER" id="PTHR11364:SF27">
    <property type="entry name" value="SULFURTRANSFERASE"/>
    <property type="match status" value="1"/>
</dbReference>
<evidence type="ECO:0000313" key="6">
    <source>
        <dbReference type="Proteomes" id="UP000199648"/>
    </source>
</evidence>
<name>A0A1G5Q822_9GAMM</name>
<dbReference type="InterPro" id="IPR045078">
    <property type="entry name" value="TST/MPST-like"/>
</dbReference>
<evidence type="ECO:0000256" key="3">
    <source>
        <dbReference type="SAM" id="MobiDB-lite"/>
    </source>
</evidence>
<dbReference type="Proteomes" id="UP000199648">
    <property type="component" value="Unassembled WGS sequence"/>
</dbReference>
<feature type="compositionally biased region" description="Acidic residues" evidence="3">
    <location>
        <begin position="469"/>
        <end position="479"/>
    </location>
</feature>
<dbReference type="STRING" id="415747.SAMN03097708_01577"/>
<dbReference type="InterPro" id="IPR001763">
    <property type="entry name" value="Rhodanese-like_dom"/>
</dbReference>
<dbReference type="SUPFAM" id="SSF52821">
    <property type="entry name" value="Rhodanese/Cell cycle control phosphatase"/>
    <property type="match status" value="1"/>
</dbReference>
<organism evidence="5 6">
    <name type="scientific">Thiohalomonas denitrificans</name>
    <dbReference type="NCBI Taxonomy" id="415747"/>
    <lineage>
        <taxon>Bacteria</taxon>
        <taxon>Pseudomonadati</taxon>
        <taxon>Pseudomonadota</taxon>
        <taxon>Gammaproteobacteria</taxon>
        <taxon>Thiohalomonadales</taxon>
        <taxon>Thiohalomonadaceae</taxon>
        <taxon>Thiohalomonas</taxon>
    </lineage>
</organism>
<evidence type="ECO:0000256" key="2">
    <source>
        <dbReference type="ARBA" id="ARBA00022737"/>
    </source>
</evidence>
<feature type="domain" description="Rhodanese" evidence="4">
    <location>
        <begin position="300"/>
        <end position="408"/>
    </location>
</feature>
<feature type="region of interest" description="Disordered" evidence="3">
    <location>
        <begin position="467"/>
        <end position="496"/>
    </location>
</feature>
<dbReference type="PROSITE" id="PS50206">
    <property type="entry name" value="RHODANESE_3"/>
    <property type="match status" value="1"/>
</dbReference>
<evidence type="ECO:0000256" key="1">
    <source>
        <dbReference type="ARBA" id="ARBA00022679"/>
    </source>
</evidence>
<evidence type="ECO:0000259" key="4">
    <source>
        <dbReference type="PROSITE" id="PS50206"/>
    </source>
</evidence>
<protein>
    <submittedName>
        <fullName evidence="5">3-mercaptopyruvate sulfurtransferase SseA, contains two rhodanese domains</fullName>
    </submittedName>
</protein>
<sequence>MMRNQISSQFGRYRIPAIGLSLTLAMGLSACGGSEDETYTSETTEEVVQATPATIAQESDDNYDNNVNGLITGNTLKGWIDNWEANKPAGIEGKLVILQTGSGEAGYEFIAPNGSNVFTYTASEWDEPRSNGVIETVRMVPSGRSMDTFLAKYGIDPARDMIVCAQGTAGAGNAMRAGRCWYMFRYWGTPKEHLAVLDGGNQWNGENTTLGAGYFAAAGSTPPMNGTASVKDLPEINFALQATLEDMMNAAPSQDANLLNDGVFIWDARGNNLPTSDPVDRGDEYSPDDDTDFRNGGATQGHPNGALLLSYGNIADGSAGWTYKPKAEIQAYLDGEADAGGNQFVDGTLQGVGAGRAYQEGDTIYTYCETTYRAMVTGFASAAILGLPTRFYDGAMYEWHSMSNAVDSNGNTILPWDSPWRTDKSEWSMFRTASDPANVDPRAIVNAYASSANAVINEDLAYKGITVDDGGDTETDSDDGGSSGGGVEMPTNSCGG</sequence>
<dbReference type="EMBL" id="FMWD01000004">
    <property type="protein sequence ID" value="SCZ58014.1"/>
    <property type="molecule type" value="Genomic_DNA"/>
</dbReference>
<dbReference type="GO" id="GO:0004792">
    <property type="term" value="F:thiosulfate-cyanide sulfurtransferase activity"/>
    <property type="evidence" value="ECO:0007669"/>
    <property type="project" value="TreeGrafter"/>
</dbReference>
<proteinExistence type="predicted"/>
<keyword evidence="1 5" id="KW-0808">Transferase</keyword>
<dbReference type="Gene3D" id="3.40.250.10">
    <property type="entry name" value="Rhodanese-like domain"/>
    <property type="match status" value="2"/>
</dbReference>
<keyword evidence="2" id="KW-0677">Repeat</keyword>
<accession>A0A1G5Q822</accession>
<dbReference type="PROSITE" id="PS51257">
    <property type="entry name" value="PROKAR_LIPOPROTEIN"/>
    <property type="match status" value="1"/>
</dbReference>
<dbReference type="InterPro" id="IPR036873">
    <property type="entry name" value="Rhodanese-like_dom_sf"/>
</dbReference>